<dbReference type="Gene3D" id="3.80.10.10">
    <property type="entry name" value="Ribonuclease Inhibitor"/>
    <property type="match status" value="2"/>
</dbReference>
<protein>
    <recommendedName>
        <fullName evidence="4">Leucine-rich repeat-containing N-terminal plant-type domain-containing protein</fullName>
    </recommendedName>
</protein>
<proteinExistence type="predicted"/>
<evidence type="ECO:0000313" key="2">
    <source>
        <dbReference type="EMBL" id="WIA18666.1"/>
    </source>
</evidence>
<gene>
    <name evidence="2" type="ORF">OEZ85_003370</name>
</gene>
<evidence type="ECO:0008006" key="4">
    <source>
        <dbReference type="Google" id="ProtNLM"/>
    </source>
</evidence>
<dbReference type="Pfam" id="PF00560">
    <property type="entry name" value="LRR_1"/>
    <property type="match status" value="5"/>
</dbReference>
<name>A0ABY8UDY1_TETOB</name>
<accession>A0ABY8UDY1</accession>
<dbReference type="SUPFAM" id="SSF52058">
    <property type="entry name" value="L domain-like"/>
    <property type="match status" value="1"/>
</dbReference>
<keyword evidence="3" id="KW-1185">Reference proteome</keyword>
<dbReference type="EMBL" id="CP126217">
    <property type="protein sequence ID" value="WIA18666.1"/>
    <property type="molecule type" value="Genomic_DNA"/>
</dbReference>
<dbReference type="InterPro" id="IPR032675">
    <property type="entry name" value="LRR_dom_sf"/>
</dbReference>
<dbReference type="Proteomes" id="UP001244341">
    <property type="component" value="Chromosome 10b"/>
</dbReference>
<dbReference type="PANTHER" id="PTHR46662">
    <property type="entry name" value="DI-GLUCOSE BINDING PROTEIN WITH LEUCINE-RICH REPEAT DOMAIN-CONTAINING PROTEIN"/>
    <property type="match status" value="1"/>
</dbReference>
<dbReference type="PANTHER" id="PTHR46662:SF104">
    <property type="entry name" value="GPI-ANCHORED ADHESIN-LIKE PROTEIN PGA55-RELATED"/>
    <property type="match status" value="1"/>
</dbReference>
<dbReference type="PRINTS" id="PR00019">
    <property type="entry name" value="LEURICHRPT"/>
</dbReference>
<evidence type="ECO:0000313" key="3">
    <source>
        <dbReference type="Proteomes" id="UP001244341"/>
    </source>
</evidence>
<sequence length="341" mass="35977">MPMPLDLAAAAPASLVSFRLTGNNLTGTLPLQWGAPPGPAPYHCRTWRGVTCDASNRVSGLDLSTTACSGLQGAPPTLAGALLDVQRKLPWLQSLNLASCSLQGQLSEALADLANLRQLNLSSDPALAGTLPALWAAMPHMQLLDVSGCALSGSLPAEFAAWQELRVLRAAGNRALGGQLPGSWGLMQSLQLRVLDLSENAVEGVLPPKLATLKQLQELQLSGNKLQGGLPDALVRLTQLNRLDLSGNNFTGTLPSLWVGLTQLRSMHLGSNMLSGGVPRLWGRMANAATHSLQLLVLTDNPCMQPAALQESITQSGIEQGGRVEVQKSATYTRQCTAPQP</sequence>
<dbReference type="InterPro" id="IPR001611">
    <property type="entry name" value="Leu-rich_rpt"/>
</dbReference>
<reference evidence="2 3" key="1">
    <citation type="submission" date="2023-05" db="EMBL/GenBank/DDBJ databases">
        <title>A 100% complete, gapless, phased diploid assembly of the Scenedesmus obliquus UTEX 3031 genome.</title>
        <authorList>
            <person name="Biondi T.C."/>
            <person name="Hanschen E.R."/>
            <person name="Kwon T."/>
            <person name="Eng W."/>
            <person name="Kruse C.P.S."/>
            <person name="Koehler S.I."/>
            <person name="Kunde Y."/>
            <person name="Gleasner C.D."/>
            <person name="You Mak K.T."/>
            <person name="Polle J."/>
            <person name="Hovde B.T."/>
            <person name="Starkenburg S.R."/>
        </authorList>
    </citation>
    <scope>NUCLEOTIDE SEQUENCE [LARGE SCALE GENOMIC DNA]</scope>
    <source>
        <strain evidence="2 3">DOE0152z</strain>
    </source>
</reference>
<organism evidence="2 3">
    <name type="scientific">Tetradesmus obliquus</name>
    <name type="common">Green alga</name>
    <name type="synonym">Acutodesmus obliquus</name>
    <dbReference type="NCBI Taxonomy" id="3088"/>
    <lineage>
        <taxon>Eukaryota</taxon>
        <taxon>Viridiplantae</taxon>
        <taxon>Chlorophyta</taxon>
        <taxon>core chlorophytes</taxon>
        <taxon>Chlorophyceae</taxon>
        <taxon>CS clade</taxon>
        <taxon>Sphaeropleales</taxon>
        <taxon>Scenedesmaceae</taxon>
        <taxon>Tetradesmus</taxon>
    </lineage>
</organism>
<evidence type="ECO:0000256" key="1">
    <source>
        <dbReference type="ARBA" id="ARBA00004430"/>
    </source>
</evidence>
<comment type="subcellular location">
    <subcellularLocation>
        <location evidence="1">Cytoplasm</location>
        <location evidence="1">Cytoskeleton</location>
        <location evidence="1">Cilium axoneme</location>
    </subcellularLocation>
</comment>